<evidence type="ECO:0000256" key="8">
    <source>
        <dbReference type="ARBA" id="ARBA00022691"/>
    </source>
</evidence>
<keyword evidence="8" id="KW-0949">S-adenosyl-L-methionine</keyword>
<name>A0ABQ5R2C9_9ACTN</name>
<comment type="caution">
    <text evidence="13">The sequence shown here is derived from an EMBL/GenBank/DDBJ whole genome shotgun (WGS) entry which is preliminary data.</text>
</comment>
<reference evidence="13" key="1">
    <citation type="submission" date="2022-12" db="EMBL/GenBank/DDBJ databases">
        <title>New Phytohabitans aurantiacus sp. RD004123 nov., an actinomycete isolated from soil.</title>
        <authorList>
            <person name="Triningsih D.W."/>
            <person name="Harunari E."/>
            <person name="Igarashi Y."/>
        </authorList>
    </citation>
    <scope>NUCLEOTIDE SEQUENCE</scope>
    <source>
        <strain evidence="13">RD004123</strain>
    </source>
</reference>
<dbReference type="PROSITE" id="PS01279">
    <property type="entry name" value="PCMT"/>
    <property type="match status" value="1"/>
</dbReference>
<protein>
    <recommendedName>
        <fullName evidence="4">Protein-L-isoaspartate O-methyltransferase</fullName>
        <ecNumber evidence="3">2.1.1.77</ecNumber>
    </recommendedName>
    <alternativeName>
        <fullName evidence="11">L-isoaspartyl protein carboxyl methyltransferase</fullName>
    </alternativeName>
    <alternativeName>
        <fullName evidence="9">Protein L-isoaspartyl methyltransferase</fullName>
    </alternativeName>
    <alternativeName>
        <fullName evidence="10">Protein-beta-aspartate methyltransferase</fullName>
    </alternativeName>
</protein>
<dbReference type="Pfam" id="PF14028">
    <property type="entry name" value="Lant_dehydr_C"/>
    <property type="match status" value="1"/>
</dbReference>
<evidence type="ECO:0000256" key="1">
    <source>
        <dbReference type="ARBA" id="ARBA00004496"/>
    </source>
</evidence>
<dbReference type="EMBL" id="BSDI01000038">
    <property type="protein sequence ID" value="GLI00939.1"/>
    <property type="molecule type" value="Genomic_DNA"/>
</dbReference>
<dbReference type="NCBIfam" id="TIGR03891">
    <property type="entry name" value="thiopep_ocin"/>
    <property type="match status" value="1"/>
</dbReference>
<evidence type="ECO:0000256" key="2">
    <source>
        <dbReference type="ARBA" id="ARBA00005369"/>
    </source>
</evidence>
<evidence type="ECO:0000313" key="14">
    <source>
        <dbReference type="Proteomes" id="UP001144280"/>
    </source>
</evidence>
<keyword evidence="6" id="KW-0489">Methyltransferase</keyword>
<dbReference type="NCBIfam" id="TIGR04364">
    <property type="entry name" value="methyltran_FxLD"/>
    <property type="match status" value="1"/>
</dbReference>
<evidence type="ECO:0000256" key="11">
    <source>
        <dbReference type="ARBA" id="ARBA00031350"/>
    </source>
</evidence>
<evidence type="ECO:0000256" key="3">
    <source>
        <dbReference type="ARBA" id="ARBA00011890"/>
    </source>
</evidence>
<dbReference type="EC" id="2.1.1.77" evidence="3"/>
<feature type="domain" description="Thiopeptide-type bacteriocin biosynthesis" evidence="12">
    <location>
        <begin position="19"/>
        <end position="255"/>
    </location>
</feature>
<comment type="subcellular location">
    <subcellularLocation>
        <location evidence="1">Cytoplasm</location>
    </subcellularLocation>
</comment>
<dbReference type="Gene3D" id="3.40.50.150">
    <property type="entry name" value="Vaccinia Virus protein VP39"/>
    <property type="match status" value="1"/>
</dbReference>
<dbReference type="RefSeq" id="WP_281901587.1">
    <property type="nucleotide sequence ID" value="NZ_BSDI01000038.1"/>
</dbReference>
<organism evidence="13 14">
    <name type="scientific">Phytohabitans aurantiacus</name>
    <dbReference type="NCBI Taxonomy" id="3016789"/>
    <lineage>
        <taxon>Bacteria</taxon>
        <taxon>Bacillati</taxon>
        <taxon>Actinomycetota</taxon>
        <taxon>Actinomycetes</taxon>
        <taxon>Micromonosporales</taxon>
        <taxon>Micromonosporaceae</taxon>
    </lineage>
</organism>
<dbReference type="InterPro" id="IPR000682">
    <property type="entry name" value="PCMT"/>
</dbReference>
<evidence type="ECO:0000256" key="9">
    <source>
        <dbReference type="ARBA" id="ARBA00030757"/>
    </source>
</evidence>
<evidence type="ECO:0000256" key="4">
    <source>
        <dbReference type="ARBA" id="ARBA00013346"/>
    </source>
</evidence>
<keyword evidence="14" id="KW-1185">Reference proteome</keyword>
<dbReference type="InterPro" id="IPR023809">
    <property type="entry name" value="Thiopep_bacteriocin_synth_dom"/>
</dbReference>
<evidence type="ECO:0000256" key="5">
    <source>
        <dbReference type="ARBA" id="ARBA00022490"/>
    </source>
</evidence>
<keyword evidence="7" id="KW-0808">Transferase</keyword>
<dbReference type="SUPFAM" id="SSF53335">
    <property type="entry name" value="S-adenosyl-L-methionine-dependent methyltransferases"/>
    <property type="match status" value="1"/>
</dbReference>
<dbReference type="Proteomes" id="UP001144280">
    <property type="component" value="Unassembled WGS sequence"/>
</dbReference>
<dbReference type="CDD" id="cd02440">
    <property type="entry name" value="AdoMet_MTases"/>
    <property type="match status" value="1"/>
</dbReference>
<dbReference type="Pfam" id="PF01135">
    <property type="entry name" value="PCMT"/>
    <property type="match status" value="1"/>
</dbReference>
<dbReference type="InterPro" id="IPR027573">
    <property type="entry name" value="Methyltran_FxLD"/>
</dbReference>
<keyword evidence="5" id="KW-0963">Cytoplasm</keyword>
<comment type="similarity">
    <text evidence="2">Belongs to the methyltransferase superfamily. L-isoaspartyl/D-aspartyl protein methyltransferase family.</text>
</comment>
<evidence type="ECO:0000256" key="10">
    <source>
        <dbReference type="ARBA" id="ARBA00031323"/>
    </source>
</evidence>
<dbReference type="InterPro" id="IPR029063">
    <property type="entry name" value="SAM-dependent_MTases_sf"/>
</dbReference>
<evidence type="ECO:0000256" key="7">
    <source>
        <dbReference type="ARBA" id="ARBA00022679"/>
    </source>
</evidence>
<accession>A0ABQ5R2C9</accession>
<proteinExistence type="inferred from homology"/>
<sequence length="696" mass="75757">MEPGTWPQAIIEFADRDRRTAERVAVDHLHPALATARANGSITEWFFIRKGPCWRLRYRPTGHSARAPLERLLDKLASERHICGWTAGIYEPEEVAFGGSAGMTVAHELFDRDSRHVLDYLSRQPVLGRRELGVLLCSALMRAAGLDWYEQGDVWARVGQHRPGTDEPPAARLNRHMRHLMTVDVHPLVTVGPLATIDNWIAAYERAGHQLADLARTGVLERGIRAVLTHHVLFSWNRLGLPATEQSTLARLAREVIMGEPDDAVSTTGASVGPTRVGTVTTDMTEKPVAEHAAELRDALVSKLHEQGTVHTASVEAALRAVPRHVFLPQVPIEQAYADEPVYTKHDGAVSISAASQPTIVAMMLEQLQVESGNRILEIGAATGYNAALLAYLAGQGGHVTTIDVDEDLVDGARAGLEAAGIRNVRVVLGDGALGYPPDAPYDRIIATVGAWGTPPPAWQEQLAPHGRLVAPLRIRGSISRSIVFEHDGPGHWRSSSSQMCSFMPLRGGVADDPRRLVTLADEGVIIQAHQEQAVDEAALEGVLRQPGGETWTSVRFRGQESMEWMDLYLTLSLDTALSRMTVQPSAVDSGMVEPQFGWGAMATVDKSSLAYLTLRSTPAPDGTGRLYEVGVIGHGPDGDQLTSRVADAIRTWDQDYRTLPVEFELLPSGVRAPAEDAPGTFVVATPHNDLIVSWR</sequence>
<dbReference type="PANTHER" id="PTHR11579:SF0">
    <property type="entry name" value="PROTEIN-L-ISOASPARTATE(D-ASPARTATE) O-METHYLTRANSFERASE"/>
    <property type="match status" value="1"/>
</dbReference>
<evidence type="ECO:0000259" key="12">
    <source>
        <dbReference type="Pfam" id="PF14028"/>
    </source>
</evidence>
<dbReference type="PANTHER" id="PTHR11579">
    <property type="entry name" value="PROTEIN-L-ISOASPARTATE O-METHYLTRANSFERASE"/>
    <property type="match status" value="1"/>
</dbReference>
<evidence type="ECO:0000313" key="13">
    <source>
        <dbReference type="EMBL" id="GLI00939.1"/>
    </source>
</evidence>
<gene>
    <name evidence="13" type="ORF">Pa4123_62150</name>
</gene>
<evidence type="ECO:0000256" key="6">
    <source>
        <dbReference type="ARBA" id="ARBA00022603"/>
    </source>
</evidence>